<dbReference type="EMBL" id="CP019605">
    <property type="protein sequence ID" value="AQP45899.1"/>
    <property type="molecule type" value="Genomic_DNA"/>
</dbReference>
<dbReference type="SMART" id="SM00633">
    <property type="entry name" value="Glyco_10"/>
    <property type="match status" value="1"/>
</dbReference>
<dbReference type="EC" id="3.2.1.8" evidence="9"/>
<keyword evidence="7 9" id="KW-0326">Glycosidase</keyword>
<evidence type="ECO:0000313" key="10">
    <source>
        <dbReference type="EMBL" id="AQP45899.1"/>
    </source>
</evidence>
<dbReference type="AlphaFoldDB" id="A0A1Q2CIE5"/>
<evidence type="ECO:0000256" key="2">
    <source>
        <dbReference type="ARBA" id="ARBA00007495"/>
    </source>
</evidence>
<evidence type="ECO:0000256" key="8">
    <source>
        <dbReference type="ARBA" id="ARBA00023326"/>
    </source>
</evidence>
<evidence type="ECO:0000256" key="6">
    <source>
        <dbReference type="ARBA" id="ARBA00023277"/>
    </source>
</evidence>
<dbReference type="GO" id="GO:0031176">
    <property type="term" value="F:endo-1,4-beta-xylanase activity"/>
    <property type="evidence" value="ECO:0007669"/>
    <property type="project" value="UniProtKB-EC"/>
</dbReference>
<dbReference type="RefSeq" id="WP_077344095.1">
    <property type="nucleotide sequence ID" value="NZ_CP019605.1"/>
</dbReference>
<keyword evidence="11" id="KW-1185">Reference proteome</keyword>
<dbReference type="InterPro" id="IPR017853">
    <property type="entry name" value="GH"/>
</dbReference>
<dbReference type="PRINTS" id="PR00134">
    <property type="entry name" value="GLHYDRLASE10"/>
</dbReference>
<protein>
    <recommendedName>
        <fullName evidence="9">Beta-xylanase</fullName>
        <ecNumber evidence="9">3.2.1.8</ecNumber>
    </recommendedName>
</protein>
<keyword evidence="3 10" id="KW-0858">Xylan degradation</keyword>
<reference evidence="10 11" key="1">
    <citation type="journal article" date="2016" name="Int. J. Syst. Evol. Microbiol.">
        <title>Tessaracoccus flavus sp. nov., isolated from the drainage system of a lindane-producing factory.</title>
        <authorList>
            <person name="Kumari R."/>
            <person name="Singh P."/>
            <person name="Schumann P."/>
            <person name="Lal R."/>
        </authorList>
    </citation>
    <scope>NUCLEOTIDE SEQUENCE [LARGE SCALE GENOMIC DNA]</scope>
    <source>
        <strain evidence="10 11">RP1T</strain>
    </source>
</reference>
<name>A0A1Q2CIE5_9ACTN</name>
<gene>
    <name evidence="10" type="ORF">RPIT_14690</name>
</gene>
<keyword evidence="6 9" id="KW-0119">Carbohydrate metabolism</keyword>
<comment type="similarity">
    <text evidence="2 9">Belongs to the glycosyl hydrolase 10 (cellulase F) family.</text>
</comment>
<dbReference type="Pfam" id="PF00331">
    <property type="entry name" value="Glyco_hydro_10"/>
    <property type="match status" value="1"/>
</dbReference>
<dbReference type="Gene3D" id="3.20.20.80">
    <property type="entry name" value="Glycosidases"/>
    <property type="match status" value="1"/>
</dbReference>
<comment type="catalytic activity">
    <reaction evidence="1 9">
        <text>Endohydrolysis of (1-&gt;4)-beta-D-xylosidic linkages in xylans.</text>
        <dbReference type="EC" id="3.2.1.8"/>
    </reaction>
</comment>
<proteinExistence type="inferred from homology"/>
<evidence type="ECO:0000256" key="4">
    <source>
        <dbReference type="ARBA" id="ARBA00022729"/>
    </source>
</evidence>
<keyword evidence="8 9" id="KW-0624">Polysaccharide degradation</keyword>
<evidence type="ECO:0000256" key="5">
    <source>
        <dbReference type="ARBA" id="ARBA00022801"/>
    </source>
</evidence>
<dbReference type="GO" id="GO:0045493">
    <property type="term" value="P:xylan catabolic process"/>
    <property type="evidence" value="ECO:0007669"/>
    <property type="project" value="UniProtKB-KW"/>
</dbReference>
<dbReference type="PROSITE" id="PS51760">
    <property type="entry name" value="GH10_2"/>
    <property type="match status" value="1"/>
</dbReference>
<dbReference type="Proteomes" id="UP000188324">
    <property type="component" value="Chromosome"/>
</dbReference>
<dbReference type="OrthoDB" id="9815836at2"/>
<sequence length="410" mass="46263">MYPFPQDGPVADPGLRHRRAHTEVVIRDAAGDPMASAEVTVRHVGHEFGFGASAFEFIPLATGALEGDDRELYERVSDLWLEVFNAGTLPFYWGQFEAERGRTATEALTATARWLRDRGVTLKGHPLVWHTLTAPWLDELTVPEVEAAQRERIRREVAEFAGLIDTWDAINEVVIMPHFDKYPNGITRLSRELGRIETVRLAFDEARSANPNATLLINDFDLGFGYDALLEGLLAAGVEIDAVGLQTHMHQGYRGEEETLEIIDRFARYGLPIHFTETTLVSGHLMPEHIVDLNDYVVDSWPSTPDGEERQADELTRHVRTLFSHPSVKSFTYWNAWDRDSWLGAPSGIIHADGTPKPAFEALRRLVTEEWHTPEQTLRTDDQGRIRVEGWRGRYEATAAGRTTQFTLAP</sequence>
<dbReference type="PANTHER" id="PTHR31490">
    <property type="entry name" value="GLYCOSYL HYDROLASE"/>
    <property type="match status" value="1"/>
</dbReference>
<dbReference type="STRING" id="1610493.RPIT_14690"/>
<dbReference type="InterPro" id="IPR044846">
    <property type="entry name" value="GH10"/>
</dbReference>
<dbReference type="KEGG" id="tfl:RPIT_14690"/>
<dbReference type="PANTHER" id="PTHR31490:SF88">
    <property type="entry name" value="BETA-XYLANASE"/>
    <property type="match status" value="1"/>
</dbReference>
<organism evidence="10 11">
    <name type="scientific">Tessaracoccus flavus</name>
    <dbReference type="NCBI Taxonomy" id="1610493"/>
    <lineage>
        <taxon>Bacteria</taxon>
        <taxon>Bacillati</taxon>
        <taxon>Actinomycetota</taxon>
        <taxon>Actinomycetes</taxon>
        <taxon>Propionibacteriales</taxon>
        <taxon>Propionibacteriaceae</taxon>
        <taxon>Tessaracoccus</taxon>
    </lineage>
</organism>
<dbReference type="SUPFAM" id="SSF51445">
    <property type="entry name" value="(Trans)glycosidases"/>
    <property type="match status" value="1"/>
</dbReference>
<accession>A0A1Q2CIE5</accession>
<evidence type="ECO:0000256" key="7">
    <source>
        <dbReference type="ARBA" id="ARBA00023295"/>
    </source>
</evidence>
<dbReference type="InterPro" id="IPR001000">
    <property type="entry name" value="GH10_dom"/>
</dbReference>
<keyword evidence="4" id="KW-0732">Signal</keyword>
<evidence type="ECO:0000313" key="11">
    <source>
        <dbReference type="Proteomes" id="UP000188324"/>
    </source>
</evidence>
<evidence type="ECO:0000256" key="1">
    <source>
        <dbReference type="ARBA" id="ARBA00000681"/>
    </source>
</evidence>
<evidence type="ECO:0000256" key="9">
    <source>
        <dbReference type="RuleBase" id="RU361174"/>
    </source>
</evidence>
<keyword evidence="5 9" id="KW-0378">Hydrolase</keyword>
<evidence type="ECO:0000256" key="3">
    <source>
        <dbReference type="ARBA" id="ARBA00022651"/>
    </source>
</evidence>